<dbReference type="InterPro" id="IPR022790">
    <property type="entry name" value="GH26_dom"/>
</dbReference>
<evidence type="ECO:0000256" key="2">
    <source>
        <dbReference type="ARBA" id="ARBA00023295"/>
    </source>
</evidence>
<keyword evidence="2 3" id="KW-0326">Glycosidase</keyword>
<comment type="caution">
    <text evidence="6">The sequence shown here is derived from an EMBL/GenBank/DDBJ whole genome shotgun (WGS) entry which is preliminary data.</text>
</comment>
<dbReference type="InterPro" id="IPR017853">
    <property type="entry name" value="GH"/>
</dbReference>
<dbReference type="Proteomes" id="UP001167160">
    <property type="component" value="Unassembled WGS sequence"/>
</dbReference>
<protein>
    <recommendedName>
        <fullName evidence="5">GH26 domain-containing protein</fullName>
    </recommendedName>
</protein>
<feature type="active site" description="Nucleophile" evidence="3">
    <location>
        <position position="276"/>
    </location>
</feature>
<feature type="chain" id="PRO_5047293200" description="GH26 domain-containing protein" evidence="4">
    <location>
        <begin position="29"/>
        <end position="376"/>
    </location>
</feature>
<organism evidence="6 7">
    <name type="scientific">Streptomyces meridianus</name>
    <dbReference type="NCBI Taxonomy" id="2938945"/>
    <lineage>
        <taxon>Bacteria</taxon>
        <taxon>Bacillati</taxon>
        <taxon>Actinomycetota</taxon>
        <taxon>Actinomycetes</taxon>
        <taxon>Kitasatosporales</taxon>
        <taxon>Streptomycetaceae</taxon>
        <taxon>Streptomyces</taxon>
    </lineage>
</organism>
<evidence type="ECO:0000313" key="7">
    <source>
        <dbReference type="Proteomes" id="UP001167160"/>
    </source>
</evidence>
<evidence type="ECO:0000256" key="3">
    <source>
        <dbReference type="PROSITE-ProRule" id="PRU01100"/>
    </source>
</evidence>
<evidence type="ECO:0000256" key="1">
    <source>
        <dbReference type="ARBA" id="ARBA00022801"/>
    </source>
</evidence>
<evidence type="ECO:0000256" key="4">
    <source>
        <dbReference type="SAM" id="SignalP"/>
    </source>
</evidence>
<dbReference type="PROSITE" id="PS51257">
    <property type="entry name" value="PROKAR_LIPOPROTEIN"/>
    <property type="match status" value="1"/>
</dbReference>
<dbReference type="Gene3D" id="3.20.20.80">
    <property type="entry name" value="Glycosidases"/>
    <property type="match status" value="1"/>
</dbReference>
<evidence type="ECO:0000313" key="6">
    <source>
        <dbReference type="EMBL" id="MCM2578242.1"/>
    </source>
</evidence>
<dbReference type="EMBL" id="JAMQGM010000027">
    <property type="protein sequence ID" value="MCM2578242.1"/>
    <property type="molecule type" value="Genomic_DNA"/>
</dbReference>
<sequence length="376" mass="42466">MDVRPRRLLAMSVGAVAAGALFTGAAMATGCTHPGTEVRGPLPRQATGVPWGAYLGSGPEGVLRMQRFERWLGETDLKVGHTYLGGHRWRDIEGDPRVLRAWSRWKQGAAGRLFVLNVPMLERNEEEVPDDRVAVLLRQGAGGGFDTHFLTLARRLTGLGLQDAVIVLGWEMNGTTYTGRCAPHPQAWRAYFRSIVTAMRSVPGQRFRFEFTPSRGRDAIPWTRCYPGDDVVDIVGMDSYDQPPGDDFDDQVDQPFGLRRHVEFATAHRKPFSYPEWGLFRNGDNAEYMRRMLAWIAENPPEYHTLTDYCPHGVWSCDENSRASQVFRSVQYSPEGTAPEPEPEHRAEDHGLFPARWLDALLGQRRQCTRKSRRPC</sequence>
<keyword evidence="7" id="KW-1185">Reference proteome</keyword>
<accession>A0ABT0X6U2</accession>
<dbReference type="Pfam" id="PF02156">
    <property type="entry name" value="Glyco_hydro_26"/>
    <property type="match status" value="1"/>
</dbReference>
<proteinExistence type="inferred from homology"/>
<evidence type="ECO:0000259" key="5">
    <source>
        <dbReference type="PROSITE" id="PS51764"/>
    </source>
</evidence>
<feature type="active site" description="Proton donor" evidence="3">
    <location>
        <position position="171"/>
    </location>
</feature>
<dbReference type="SUPFAM" id="SSF51445">
    <property type="entry name" value="(Trans)glycosidases"/>
    <property type="match status" value="1"/>
</dbReference>
<reference evidence="6" key="1">
    <citation type="journal article" date="2023" name="Int. J. Syst. Evol. Microbiol.">
        <title>Streptomyces meridianus sp. nov. isolated from brackish water of the Tagus estuary in Alcochete, Portugal.</title>
        <authorList>
            <person name="Santos J.D.N."/>
            <person name="Klimek D."/>
            <person name="Calusinska M."/>
            <person name="Lobo Da Cunha A."/>
            <person name="Catita J."/>
            <person name="Goncalves H."/>
            <person name="Gonzalez I."/>
            <person name="Reyes F."/>
            <person name="Lage O.M."/>
        </authorList>
    </citation>
    <scope>NUCLEOTIDE SEQUENCE</scope>
    <source>
        <strain evidence="6">MTZ3.1</strain>
    </source>
</reference>
<feature type="domain" description="GH26" evidence="5">
    <location>
        <begin position="16"/>
        <end position="329"/>
    </location>
</feature>
<keyword evidence="1 3" id="KW-0378">Hydrolase</keyword>
<gene>
    <name evidence="6" type="ORF">M1E25_12895</name>
</gene>
<dbReference type="PROSITE" id="PS51764">
    <property type="entry name" value="GH26"/>
    <property type="match status" value="1"/>
</dbReference>
<dbReference type="RefSeq" id="WP_251414431.1">
    <property type="nucleotide sequence ID" value="NZ_JAMQGM010000027.1"/>
</dbReference>
<name>A0ABT0X6U2_9ACTN</name>
<keyword evidence="4" id="KW-0732">Signal</keyword>
<feature type="signal peptide" evidence="4">
    <location>
        <begin position="1"/>
        <end position="28"/>
    </location>
</feature>
<comment type="similarity">
    <text evidence="3">Belongs to the glycosyl hydrolase 26 family.</text>
</comment>